<evidence type="ECO:0000256" key="7">
    <source>
        <dbReference type="SAM" id="Phobius"/>
    </source>
</evidence>
<keyword evidence="5 7" id="KW-0472">Membrane</keyword>
<dbReference type="EMBL" id="KV928375">
    <property type="protein sequence ID" value="PIO32775.1"/>
    <property type="molecule type" value="Genomic_DNA"/>
</dbReference>
<evidence type="ECO:0000256" key="6">
    <source>
        <dbReference type="SAM" id="MobiDB-lite"/>
    </source>
</evidence>
<evidence type="ECO:0000256" key="3">
    <source>
        <dbReference type="ARBA" id="ARBA00022692"/>
    </source>
</evidence>
<sequence>MQEPSEVSHQEQNLPPHAMETTAQELPPNQVKDLQPNYPTSISPAPPGNLAPPPYPTTMMPEGQPPVMHHTAYPASQVVTAHPPGTYPTYYSSVPANLTQQQPMYTTPMAPQPYYPATNMPQYPITTAPGPHPQYQTPPPYPNATVFGSQQQYTVYQATNAPVAATQPSAVMMSRPKDYLCWSILSLIFCFCPLGLVAVVFSSKTTDAVAKQDWISARKYSSNALLFNFLSLVFGVVIYVVIMALRLG</sequence>
<feature type="compositionally biased region" description="Pro residues" evidence="6">
    <location>
        <begin position="44"/>
        <end position="55"/>
    </location>
</feature>
<dbReference type="Pfam" id="PF04505">
    <property type="entry name" value="CD225"/>
    <property type="match status" value="1"/>
</dbReference>
<accession>A0A2G9RYB4</accession>
<proteinExistence type="inferred from homology"/>
<dbReference type="InterPro" id="IPR007593">
    <property type="entry name" value="CD225/Dispanin_fam"/>
</dbReference>
<feature type="transmembrane region" description="Helical" evidence="7">
    <location>
        <begin position="179"/>
        <end position="203"/>
    </location>
</feature>
<dbReference type="GO" id="GO:0016020">
    <property type="term" value="C:membrane"/>
    <property type="evidence" value="ECO:0007669"/>
    <property type="project" value="UniProtKB-SubCell"/>
</dbReference>
<evidence type="ECO:0000256" key="4">
    <source>
        <dbReference type="ARBA" id="ARBA00022989"/>
    </source>
</evidence>
<dbReference type="PANTHER" id="PTHR14948:SF25">
    <property type="entry name" value="DUF4190 DOMAIN-CONTAINING PROTEIN"/>
    <property type="match status" value="1"/>
</dbReference>
<name>A0A2G9RYB4_AQUCT</name>
<dbReference type="PANTHER" id="PTHR14948">
    <property type="entry name" value="NG5"/>
    <property type="match status" value="1"/>
</dbReference>
<organism evidence="8 9">
    <name type="scientific">Aquarana catesbeiana</name>
    <name type="common">American bullfrog</name>
    <name type="synonym">Rana catesbeiana</name>
    <dbReference type="NCBI Taxonomy" id="8400"/>
    <lineage>
        <taxon>Eukaryota</taxon>
        <taxon>Metazoa</taxon>
        <taxon>Chordata</taxon>
        <taxon>Craniata</taxon>
        <taxon>Vertebrata</taxon>
        <taxon>Euteleostomi</taxon>
        <taxon>Amphibia</taxon>
        <taxon>Batrachia</taxon>
        <taxon>Anura</taxon>
        <taxon>Neobatrachia</taxon>
        <taxon>Ranoidea</taxon>
        <taxon>Ranidae</taxon>
        <taxon>Aquarana</taxon>
    </lineage>
</organism>
<feature type="transmembrane region" description="Helical" evidence="7">
    <location>
        <begin position="223"/>
        <end position="245"/>
    </location>
</feature>
<keyword evidence="9" id="KW-1185">Reference proteome</keyword>
<dbReference type="InterPro" id="IPR051423">
    <property type="entry name" value="CD225/Dispanin"/>
</dbReference>
<reference evidence="9" key="1">
    <citation type="journal article" date="2017" name="Nat. Commun.">
        <title>The North American bullfrog draft genome provides insight into hormonal regulation of long noncoding RNA.</title>
        <authorList>
            <person name="Hammond S.A."/>
            <person name="Warren R.L."/>
            <person name="Vandervalk B.P."/>
            <person name="Kucuk E."/>
            <person name="Khan H."/>
            <person name="Gibb E.A."/>
            <person name="Pandoh P."/>
            <person name="Kirk H."/>
            <person name="Zhao Y."/>
            <person name="Jones M."/>
            <person name="Mungall A.J."/>
            <person name="Coope R."/>
            <person name="Pleasance S."/>
            <person name="Moore R.A."/>
            <person name="Holt R.A."/>
            <person name="Round J.M."/>
            <person name="Ohora S."/>
            <person name="Walle B.V."/>
            <person name="Veldhoen N."/>
            <person name="Helbing C.C."/>
            <person name="Birol I."/>
        </authorList>
    </citation>
    <scope>NUCLEOTIDE SEQUENCE [LARGE SCALE GENOMIC DNA]</scope>
</reference>
<comment type="subcellular location">
    <subcellularLocation>
        <location evidence="1">Membrane</location>
    </subcellularLocation>
</comment>
<gene>
    <name evidence="8" type="ORF">AB205_0103250</name>
</gene>
<keyword evidence="3 7" id="KW-0812">Transmembrane</keyword>
<feature type="compositionally biased region" description="Polar residues" evidence="6">
    <location>
        <begin position="1"/>
        <end position="13"/>
    </location>
</feature>
<dbReference type="AlphaFoldDB" id="A0A2G9RYB4"/>
<dbReference type="OrthoDB" id="9808647at2759"/>
<feature type="region of interest" description="Disordered" evidence="6">
    <location>
        <begin position="1"/>
        <end position="55"/>
    </location>
</feature>
<evidence type="ECO:0000256" key="2">
    <source>
        <dbReference type="ARBA" id="ARBA00006843"/>
    </source>
</evidence>
<evidence type="ECO:0000313" key="9">
    <source>
        <dbReference type="Proteomes" id="UP000228934"/>
    </source>
</evidence>
<comment type="similarity">
    <text evidence="2">Belongs to the CD225/Dispanin family.</text>
</comment>
<evidence type="ECO:0000256" key="1">
    <source>
        <dbReference type="ARBA" id="ARBA00004370"/>
    </source>
</evidence>
<protein>
    <submittedName>
        <fullName evidence="8">Uncharacterized protein</fullName>
    </submittedName>
</protein>
<keyword evidence="4 7" id="KW-1133">Transmembrane helix</keyword>
<dbReference type="Proteomes" id="UP000228934">
    <property type="component" value="Unassembled WGS sequence"/>
</dbReference>
<evidence type="ECO:0000256" key="5">
    <source>
        <dbReference type="ARBA" id="ARBA00023136"/>
    </source>
</evidence>
<evidence type="ECO:0000313" key="8">
    <source>
        <dbReference type="EMBL" id="PIO32775.1"/>
    </source>
</evidence>